<evidence type="ECO:0000256" key="1">
    <source>
        <dbReference type="ARBA" id="ARBA00023125"/>
    </source>
</evidence>
<feature type="domain" description="HTH cro/C1-type" evidence="2">
    <location>
        <begin position="23"/>
        <end position="86"/>
    </location>
</feature>
<dbReference type="InterPro" id="IPR001387">
    <property type="entry name" value="Cro/C1-type_HTH"/>
</dbReference>
<dbReference type="PROSITE" id="PS50943">
    <property type="entry name" value="HTH_CROC1"/>
    <property type="match status" value="1"/>
</dbReference>
<gene>
    <name evidence="3" type="ORF">DBY38_12245</name>
</gene>
<reference evidence="3 4" key="1">
    <citation type="submission" date="2018-03" db="EMBL/GenBank/DDBJ databases">
        <title>The uncultured portion of the human microbiome is neutrally assembled.</title>
        <authorList>
            <person name="Jeraldo P."/>
            <person name="Boardman L."/>
            <person name="White B.A."/>
            <person name="Nelson H."/>
            <person name="Goldenfeld N."/>
            <person name="Chia N."/>
        </authorList>
    </citation>
    <scope>NUCLEOTIDE SEQUENCE [LARGE SCALE GENOMIC DNA]</scope>
    <source>
        <strain evidence="3">CIM:MAG 903</strain>
    </source>
</reference>
<keyword evidence="1" id="KW-0238">DNA-binding</keyword>
<dbReference type="EMBL" id="QAMZ01000052">
    <property type="protein sequence ID" value="PWL52084.1"/>
    <property type="molecule type" value="Genomic_DNA"/>
</dbReference>
<dbReference type="SUPFAM" id="SSF47413">
    <property type="entry name" value="lambda repressor-like DNA-binding domains"/>
    <property type="match status" value="1"/>
</dbReference>
<dbReference type="Gene3D" id="1.10.260.40">
    <property type="entry name" value="lambda repressor-like DNA-binding domains"/>
    <property type="match status" value="1"/>
</dbReference>
<dbReference type="AlphaFoldDB" id="A0A316M1M1"/>
<name>A0A316M1M1_9CLOT</name>
<dbReference type="PANTHER" id="PTHR46558">
    <property type="entry name" value="TRACRIPTIONAL REGULATORY PROTEIN-RELATED-RELATED"/>
    <property type="match status" value="1"/>
</dbReference>
<evidence type="ECO:0000313" key="3">
    <source>
        <dbReference type="EMBL" id="PWL52084.1"/>
    </source>
</evidence>
<proteinExistence type="predicted"/>
<dbReference type="GO" id="GO:0003677">
    <property type="term" value="F:DNA binding"/>
    <property type="evidence" value="ECO:0007669"/>
    <property type="project" value="UniProtKB-KW"/>
</dbReference>
<dbReference type="CDD" id="cd00093">
    <property type="entry name" value="HTH_XRE"/>
    <property type="match status" value="1"/>
</dbReference>
<evidence type="ECO:0000313" key="4">
    <source>
        <dbReference type="Proteomes" id="UP000246114"/>
    </source>
</evidence>
<accession>A0A316M1M1</accession>
<dbReference type="Pfam" id="PF01381">
    <property type="entry name" value="HTH_3"/>
    <property type="match status" value="1"/>
</dbReference>
<dbReference type="SMART" id="SM00530">
    <property type="entry name" value="HTH_XRE"/>
    <property type="match status" value="1"/>
</dbReference>
<dbReference type="PANTHER" id="PTHR46558:SF11">
    <property type="entry name" value="HTH-TYPE TRANSCRIPTIONAL REGULATOR XRE"/>
    <property type="match status" value="1"/>
</dbReference>
<organism evidence="3 4">
    <name type="scientific">Clostridium cadaveris</name>
    <dbReference type="NCBI Taxonomy" id="1529"/>
    <lineage>
        <taxon>Bacteria</taxon>
        <taxon>Bacillati</taxon>
        <taxon>Bacillota</taxon>
        <taxon>Clostridia</taxon>
        <taxon>Eubacteriales</taxon>
        <taxon>Clostridiaceae</taxon>
        <taxon>Clostridium</taxon>
    </lineage>
</organism>
<dbReference type="Proteomes" id="UP000246114">
    <property type="component" value="Unassembled WGS sequence"/>
</dbReference>
<dbReference type="InterPro" id="IPR010982">
    <property type="entry name" value="Lambda_DNA-bd_dom_sf"/>
</dbReference>
<protein>
    <recommendedName>
        <fullName evidence="2">HTH cro/C1-type domain-containing protein</fullName>
    </recommendedName>
</protein>
<sequence length="253" mass="29806">MVHCMISFNKEVFYLENLFSKRLKEERLLKHYTQQELADIMNDTFYELDKKISRNSITRYENGTRTPDYTTLCAISHALDVDIDYLLGRSDKKRITFINEELSTFIQYINSISEKDNSEINKKLWLLIGNYKNLIKVGIEHELLKTISEIINLVDSTVNFSINTNNHEILINLKKDIDKNLKNLLNKNLIELTRKSTEELIDMIVKNKDYINCCEHLSESDIDLLKIYYDDVNENDIPLVIKELLNKCEDKNE</sequence>
<comment type="caution">
    <text evidence="3">The sequence shown here is derived from an EMBL/GenBank/DDBJ whole genome shotgun (WGS) entry which is preliminary data.</text>
</comment>
<evidence type="ECO:0000259" key="2">
    <source>
        <dbReference type="PROSITE" id="PS50943"/>
    </source>
</evidence>